<proteinExistence type="predicted"/>
<keyword evidence="3" id="KW-1185">Reference proteome</keyword>
<dbReference type="AlphaFoldDB" id="A0AAU9NGG9"/>
<dbReference type="EMBL" id="CAKMRJ010004445">
    <property type="protein sequence ID" value="CAH1436972.1"/>
    <property type="molecule type" value="Genomic_DNA"/>
</dbReference>
<name>A0AAU9NGG9_9ASTR</name>
<sequence length="89" mass="9990">MSISCCGEETGEEGKPKQRRQLPYAAKNGGRISRRRVATQSRINECEGGWRFTSSTAASQHRWWRQKVAAAEEVRGVKAILGCICFHHS</sequence>
<accession>A0AAU9NGG9</accession>
<comment type="caution">
    <text evidence="2">The sequence shown here is derived from an EMBL/GenBank/DDBJ whole genome shotgun (WGS) entry which is preliminary data.</text>
</comment>
<evidence type="ECO:0000313" key="2">
    <source>
        <dbReference type="EMBL" id="CAH1436972.1"/>
    </source>
</evidence>
<dbReference type="Proteomes" id="UP001157418">
    <property type="component" value="Unassembled WGS sequence"/>
</dbReference>
<reference evidence="2 3" key="1">
    <citation type="submission" date="2022-01" db="EMBL/GenBank/DDBJ databases">
        <authorList>
            <person name="Xiong W."/>
            <person name="Schranz E."/>
        </authorList>
    </citation>
    <scope>NUCLEOTIDE SEQUENCE [LARGE SCALE GENOMIC DNA]</scope>
</reference>
<protein>
    <submittedName>
        <fullName evidence="2">Uncharacterized protein</fullName>
    </submittedName>
</protein>
<evidence type="ECO:0000313" key="3">
    <source>
        <dbReference type="Proteomes" id="UP001157418"/>
    </source>
</evidence>
<organism evidence="2 3">
    <name type="scientific">Lactuca virosa</name>
    <dbReference type="NCBI Taxonomy" id="75947"/>
    <lineage>
        <taxon>Eukaryota</taxon>
        <taxon>Viridiplantae</taxon>
        <taxon>Streptophyta</taxon>
        <taxon>Embryophyta</taxon>
        <taxon>Tracheophyta</taxon>
        <taxon>Spermatophyta</taxon>
        <taxon>Magnoliopsida</taxon>
        <taxon>eudicotyledons</taxon>
        <taxon>Gunneridae</taxon>
        <taxon>Pentapetalae</taxon>
        <taxon>asterids</taxon>
        <taxon>campanulids</taxon>
        <taxon>Asterales</taxon>
        <taxon>Asteraceae</taxon>
        <taxon>Cichorioideae</taxon>
        <taxon>Cichorieae</taxon>
        <taxon>Lactucinae</taxon>
        <taxon>Lactuca</taxon>
    </lineage>
</organism>
<feature type="region of interest" description="Disordered" evidence="1">
    <location>
        <begin position="1"/>
        <end position="23"/>
    </location>
</feature>
<gene>
    <name evidence="2" type="ORF">LVIROSA_LOCUS23317</name>
</gene>
<evidence type="ECO:0000256" key="1">
    <source>
        <dbReference type="SAM" id="MobiDB-lite"/>
    </source>
</evidence>